<dbReference type="GeneID" id="97997445"/>
<dbReference type="AlphaFoldDB" id="D1W3B2"/>
<protein>
    <submittedName>
        <fullName evidence="2">Uncharacterized protein</fullName>
    </submittedName>
</protein>
<feature type="transmembrane region" description="Helical" evidence="1">
    <location>
        <begin position="31"/>
        <end position="51"/>
    </location>
</feature>
<name>D1W3B2_9BACT</name>
<dbReference type="RefSeq" id="WP_004347824.1">
    <property type="nucleotide sequence ID" value="NZ_ADEG01000021.1"/>
</dbReference>
<dbReference type="Proteomes" id="UP000005283">
    <property type="component" value="Unassembled WGS sequence"/>
</dbReference>
<keyword evidence="3" id="KW-1185">Reference proteome</keyword>
<keyword evidence="1" id="KW-1133">Transmembrane helix</keyword>
<proteinExistence type="predicted"/>
<evidence type="ECO:0000313" key="2">
    <source>
        <dbReference type="EMBL" id="EFA92967.1"/>
    </source>
</evidence>
<evidence type="ECO:0000256" key="1">
    <source>
        <dbReference type="SAM" id="Phobius"/>
    </source>
</evidence>
<comment type="caution">
    <text evidence="2">The sequence shown here is derived from an EMBL/GenBank/DDBJ whole genome shotgun (WGS) entry which is preliminary data.</text>
</comment>
<keyword evidence="1" id="KW-0472">Membrane</keyword>
<accession>D1W3B2</accession>
<organism evidence="2 3">
    <name type="scientific">Hoylesella buccalis ATCC 35310</name>
    <dbReference type="NCBI Taxonomy" id="679190"/>
    <lineage>
        <taxon>Bacteria</taxon>
        <taxon>Pseudomonadati</taxon>
        <taxon>Bacteroidota</taxon>
        <taxon>Bacteroidia</taxon>
        <taxon>Bacteroidales</taxon>
        <taxon>Prevotellaceae</taxon>
        <taxon>Hoylesella</taxon>
    </lineage>
</organism>
<sequence length="67" mass="7724">MVVAKHATTTQYGAIEEKTQTHPVDDYNLDLLLITLISPLWIILTSPFSSWTPIVKYQERLYIPHLV</sequence>
<evidence type="ECO:0000313" key="3">
    <source>
        <dbReference type="Proteomes" id="UP000005283"/>
    </source>
</evidence>
<reference evidence="2 3" key="1">
    <citation type="submission" date="2009-12" db="EMBL/GenBank/DDBJ databases">
        <title>Genome Sequence of Prevotella buccalis ATCC 35310.</title>
        <authorList>
            <person name="Durkin A.S."/>
            <person name="Madupu R."/>
            <person name="Torralba M."/>
            <person name="Methe B."/>
            <person name="Sutton G."/>
            <person name="Strausberg R.L."/>
            <person name="Nelson K.E."/>
        </authorList>
    </citation>
    <scope>NUCLEOTIDE SEQUENCE [LARGE SCALE GENOMIC DNA]</scope>
    <source>
        <strain evidence="2 3">ATCC 35310</strain>
    </source>
</reference>
<keyword evidence="1" id="KW-0812">Transmembrane</keyword>
<dbReference type="EMBL" id="ADEG01000021">
    <property type="protein sequence ID" value="EFA92967.1"/>
    <property type="molecule type" value="Genomic_DNA"/>
</dbReference>
<gene>
    <name evidence="2" type="ORF">HMPREF0650_2183</name>
</gene>